<dbReference type="InterPro" id="IPR000653">
    <property type="entry name" value="DegT/StrS_aminotransferase"/>
</dbReference>
<name>A0A6J7WUA0_9CAUD</name>
<accession>A0A6J7WUA0</accession>
<dbReference type="InterPro" id="IPR015424">
    <property type="entry name" value="PyrdxlP-dep_Trfase"/>
</dbReference>
<dbReference type="Pfam" id="PF01041">
    <property type="entry name" value="DegT_DnrJ_EryC1"/>
    <property type="match status" value="1"/>
</dbReference>
<dbReference type="PANTHER" id="PTHR30244:SF34">
    <property type="entry name" value="DTDP-4-AMINO-4,6-DIDEOXYGALACTOSE TRANSAMINASE"/>
    <property type="match status" value="1"/>
</dbReference>
<dbReference type="SUPFAM" id="SSF53383">
    <property type="entry name" value="PLP-dependent transferases"/>
    <property type="match status" value="1"/>
</dbReference>
<dbReference type="Gene3D" id="3.40.640.10">
    <property type="entry name" value="Type I PLP-dependent aspartate aminotransferase-like (Major domain)"/>
    <property type="match status" value="1"/>
</dbReference>
<dbReference type="PIRSF" id="PIRSF000390">
    <property type="entry name" value="PLP_StrS"/>
    <property type="match status" value="1"/>
</dbReference>
<dbReference type="GO" id="GO:0030170">
    <property type="term" value="F:pyridoxal phosphate binding"/>
    <property type="evidence" value="ECO:0007669"/>
    <property type="project" value="TreeGrafter"/>
</dbReference>
<dbReference type="InterPro" id="IPR015422">
    <property type="entry name" value="PyrdxlP-dep_Trfase_small"/>
</dbReference>
<dbReference type="PANTHER" id="PTHR30244">
    <property type="entry name" value="TRANSAMINASE"/>
    <property type="match status" value="1"/>
</dbReference>
<dbReference type="GO" id="GO:0008483">
    <property type="term" value="F:transaminase activity"/>
    <property type="evidence" value="ECO:0007669"/>
    <property type="project" value="TreeGrafter"/>
</dbReference>
<evidence type="ECO:0000313" key="1">
    <source>
        <dbReference type="EMBL" id="CAB5221669.1"/>
    </source>
</evidence>
<sequence length="359" mass="40452">MIPLFKVGMSDYAAEKVAAVLASGFIGQGPIVEKFEDELWRVLHTKTRPVTVNSCTAAIDLALDIIGINPGDEVIATPQTCFASNVGAIHRHARIRWADIDPITGLIDPESVERLVTKKTKAILAVNWAGKLCDYKTLKSFDVPVIEDAAHTWDSFGIGNVERGDYICYSFQAIKFLTSGDGGILVCPPDKENEARALRWYGLDRTKNESFRCTQDITKVGFKYHMNDINASIGMANIGKADYSVSCSRRNSRDYINKVHNPLLTLPDWDETCSYWLFSMHVKEGLKEHFTQYLTDHDIMSSPVHFRNDLYSSISQFQEDDLPGVTSFTNTQICIPNGWWLTLFEQEHIIKVLNDYRGV</sequence>
<protein>
    <submittedName>
        <fullName evidence="1">WecE Predicted pyridoxal phosphate-dependent enzyme apparently involved in regulation of cell wall biogenesis</fullName>
    </submittedName>
</protein>
<gene>
    <name evidence="1" type="ORF">UFOVP242_15</name>
</gene>
<reference evidence="1" key="1">
    <citation type="submission" date="2020-05" db="EMBL/GenBank/DDBJ databases">
        <authorList>
            <person name="Chiriac C."/>
            <person name="Salcher M."/>
            <person name="Ghai R."/>
            <person name="Kavagutti S V."/>
        </authorList>
    </citation>
    <scope>NUCLEOTIDE SEQUENCE</scope>
</reference>
<dbReference type="EMBL" id="LR798294">
    <property type="protein sequence ID" value="CAB5221669.1"/>
    <property type="molecule type" value="Genomic_DNA"/>
</dbReference>
<dbReference type="GO" id="GO:0000271">
    <property type="term" value="P:polysaccharide biosynthetic process"/>
    <property type="evidence" value="ECO:0007669"/>
    <property type="project" value="TreeGrafter"/>
</dbReference>
<dbReference type="Gene3D" id="3.90.1150.10">
    <property type="entry name" value="Aspartate Aminotransferase, domain 1"/>
    <property type="match status" value="1"/>
</dbReference>
<dbReference type="InterPro" id="IPR015421">
    <property type="entry name" value="PyrdxlP-dep_Trfase_major"/>
</dbReference>
<proteinExistence type="predicted"/>
<organism evidence="1">
    <name type="scientific">uncultured Caudovirales phage</name>
    <dbReference type="NCBI Taxonomy" id="2100421"/>
    <lineage>
        <taxon>Viruses</taxon>
        <taxon>Duplodnaviria</taxon>
        <taxon>Heunggongvirae</taxon>
        <taxon>Uroviricota</taxon>
        <taxon>Caudoviricetes</taxon>
        <taxon>Peduoviridae</taxon>
        <taxon>Maltschvirus</taxon>
        <taxon>Maltschvirus maltsch</taxon>
    </lineage>
</organism>